<comment type="caution">
    <text evidence="4">The sequence shown here is derived from an EMBL/GenBank/DDBJ whole genome shotgun (WGS) entry which is preliminary data.</text>
</comment>
<proteinExistence type="predicted"/>
<protein>
    <submittedName>
        <fullName evidence="4">Glycosyltransferase family 4 protein</fullName>
    </submittedName>
</protein>
<dbReference type="Pfam" id="PF00534">
    <property type="entry name" value="Glycos_transf_1"/>
    <property type="match status" value="1"/>
</dbReference>
<evidence type="ECO:0000256" key="1">
    <source>
        <dbReference type="ARBA" id="ARBA00022679"/>
    </source>
</evidence>
<sequence length="367" mass="41360">MKIAYLALGEEWQNNSAGHSHSFSICQNLAKLGNDVELFIRGKGKPQAFGRLKVSFINLPKAGGRISGLKELKKLSEKLKNFEIIQERFSVNPLSVLARFGFKGKTILEVNDPGVETWTGLRKIAYAPLIRLKLESCDAIITQTETIKKILKAQTKKPVFVISNAAAVKKASKRALEKARKEMKCKNGVVCAIFAGSFREWHGVRLIPKISRLVSGKKIRIVLIGNGELFEKVKSECKSIGNVRFLGAKPFEKIPELLQAADILIAPFVWNNKKFDFWWNPLKLFEYLAAGKPIVTTGFKEVRKIAKNAALYAKPEDIKEFARLLEKLAKNKNLRQRLGKKALQIARENTWEKKASETLKIYKKVLA</sequence>
<dbReference type="Pfam" id="PF13439">
    <property type="entry name" value="Glyco_transf_4"/>
    <property type="match status" value="1"/>
</dbReference>
<dbReference type="PANTHER" id="PTHR46401">
    <property type="entry name" value="GLYCOSYLTRANSFERASE WBBK-RELATED"/>
    <property type="match status" value="1"/>
</dbReference>
<dbReference type="InterPro" id="IPR001296">
    <property type="entry name" value="Glyco_trans_1"/>
</dbReference>
<gene>
    <name evidence="4" type="ORF">HA222_02180</name>
</gene>
<organism evidence="4 5">
    <name type="scientific">Candidatus Iainarchaeum sp</name>
    <dbReference type="NCBI Taxonomy" id="3101447"/>
    <lineage>
        <taxon>Archaea</taxon>
        <taxon>Candidatus Iainarchaeota</taxon>
        <taxon>Candidatus Iainarchaeia</taxon>
        <taxon>Candidatus Iainarchaeales</taxon>
        <taxon>Candidatus Iainarchaeaceae</taxon>
        <taxon>Candidatus Iainarchaeum</taxon>
    </lineage>
</organism>
<dbReference type="CDD" id="cd03801">
    <property type="entry name" value="GT4_PimA-like"/>
    <property type="match status" value="1"/>
</dbReference>
<keyword evidence="1 4" id="KW-0808">Transferase</keyword>
<dbReference type="Gene3D" id="3.40.50.2000">
    <property type="entry name" value="Glycogen Phosphorylase B"/>
    <property type="match status" value="2"/>
</dbReference>
<accession>A0A7J4JUI9</accession>
<dbReference type="AlphaFoldDB" id="A0A7J4JUI9"/>
<name>A0A7J4JUI9_9ARCH</name>
<evidence type="ECO:0000313" key="5">
    <source>
        <dbReference type="Proteomes" id="UP000590964"/>
    </source>
</evidence>
<dbReference type="PANTHER" id="PTHR46401:SF2">
    <property type="entry name" value="GLYCOSYLTRANSFERASE WBBK-RELATED"/>
    <property type="match status" value="1"/>
</dbReference>
<feature type="domain" description="Glycosyl transferase family 1" evidence="2">
    <location>
        <begin position="187"/>
        <end position="342"/>
    </location>
</feature>
<reference evidence="5" key="1">
    <citation type="journal article" date="2020" name="bioRxiv">
        <title>A rank-normalized archaeal taxonomy based on genome phylogeny resolves widespread incomplete and uneven classifications.</title>
        <authorList>
            <person name="Rinke C."/>
            <person name="Chuvochina M."/>
            <person name="Mussig A.J."/>
            <person name="Chaumeil P.-A."/>
            <person name="Waite D.W."/>
            <person name="Whitman W.B."/>
            <person name="Parks D.H."/>
            <person name="Hugenholtz P."/>
        </authorList>
    </citation>
    <scope>NUCLEOTIDE SEQUENCE [LARGE SCALE GENOMIC DNA]</scope>
</reference>
<evidence type="ECO:0000313" key="4">
    <source>
        <dbReference type="EMBL" id="HIH21452.1"/>
    </source>
</evidence>
<feature type="domain" description="Glycosyltransferase subfamily 4-like N-terminal" evidence="3">
    <location>
        <begin position="21"/>
        <end position="165"/>
    </location>
</feature>
<dbReference type="Proteomes" id="UP000590964">
    <property type="component" value="Unassembled WGS sequence"/>
</dbReference>
<dbReference type="SUPFAM" id="SSF53756">
    <property type="entry name" value="UDP-Glycosyltransferase/glycogen phosphorylase"/>
    <property type="match status" value="1"/>
</dbReference>
<dbReference type="InterPro" id="IPR028098">
    <property type="entry name" value="Glyco_trans_4-like_N"/>
</dbReference>
<evidence type="ECO:0000259" key="3">
    <source>
        <dbReference type="Pfam" id="PF13439"/>
    </source>
</evidence>
<evidence type="ECO:0000259" key="2">
    <source>
        <dbReference type="Pfam" id="PF00534"/>
    </source>
</evidence>
<dbReference type="EMBL" id="DUFW01000032">
    <property type="protein sequence ID" value="HIH21452.1"/>
    <property type="molecule type" value="Genomic_DNA"/>
</dbReference>
<dbReference type="GO" id="GO:0016757">
    <property type="term" value="F:glycosyltransferase activity"/>
    <property type="evidence" value="ECO:0007669"/>
    <property type="project" value="InterPro"/>
</dbReference>